<keyword evidence="2" id="KW-0732">Signal</keyword>
<evidence type="ECO:0000256" key="2">
    <source>
        <dbReference type="SAM" id="SignalP"/>
    </source>
</evidence>
<sequence length="118" mass="13354">MKLSTLSLIALIPFSQLLLTTSAFAQDWDTSNSYPIDPGLADGGLFFSVFGIGYCVLLILGFAFYIWVVVWTYKDATKRNNPHALLWGLLVLFFGFLPFLIYLLIRKSYPEPKNTHAQ</sequence>
<feature type="transmembrane region" description="Helical" evidence="1">
    <location>
        <begin position="49"/>
        <end position="73"/>
    </location>
</feature>
<feature type="signal peptide" evidence="2">
    <location>
        <begin position="1"/>
        <end position="25"/>
    </location>
</feature>
<reference evidence="3" key="2">
    <citation type="journal article" date="2021" name="Microbiome">
        <title>Successional dynamics and alternative stable states in a saline activated sludge microbial community over 9 years.</title>
        <authorList>
            <person name="Wang Y."/>
            <person name="Ye J."/>
            <person name="Ju F."/>
            <person name="Liu L."/>
            <person name="Boyd J.A."/>
            <person name="Deng Y."/>
            <person name="Parks D.H."/>
            <person name="Jiang X."/>
            <person name="Yin X."/>
            <person name="Woodcroft B.J."/>
            <person name="Tyson G.W."/>
            <person name="Hugenholtz P."/>
            <person name="Polz M.F."/>
            <person name="Zhang T."/>
        </authorList>
    </citation>
    <scope>NUCLEOTIDE SEQUENCE</scope>
    <source>
        <strain evidence="3">HKST-UBA10</strain>
    </source>
</reference>
<keyword evidence="1" id="KW-0472">Membrane</keyword>
<evidence type="ECO:0000313" key="4">
    <source>
        <dbReference type="Proteomes" id="UP000782843"/>
    </source>
</evidence>
<comment type="caution">
    <text evidence="3">The sequence shown here is derived from an EMBL/GenBank/DDBJ whole genome shotgun (WGS) entry which is preliminary data.</text>
</comment>
<dbReference type="Proteomes" id="UP000782843">
    <property type="component" value="Unassembled WGS sequence"/>
</dbReference>
<evidence type="ECO:0000256" key="1">
    <source>
        <dbReference type="SAM" id="Phobius"/>
    </source>
</evidence>
<dbReference type="AlphaFoldDB" id="A0A955RIC7"/>
<dbReference type="EMBL" id="JAGQLG010000079">
    <property type="protein sequence ID" value="MCA9382200.1"/>
    <property type="molecule type" value="Genomic_DNA"/>
</dbReference>
<name>A0A955RIC7_9BACT</name>
<evidence type="ECO:0000313" key="3">
    <source>
        <dbReference type="EMBL" id="MCA9382200.1"/>
    </source>
</evidence>
<reference evidence="3" key="1">
    <citation type="submission" date="2020-04" db="EMBL/GenBank/DDBJ databases">
        <authorList>
            <person name="Zhang T."/>
        </authorList>
    </citation>
    <scope>NUCLEOTIDE SEQUENCE</scope>
    <source>
        <strain evidence="3">HKST-UBA10</strain>
    </source>
</reference>
<gene>
    <name evidence="3" type="ORF">KC660_02215</name>
</gene>
<accession>A0A955RIC7</accession>
<protein>
    <submittedName>
        <fullName evidence="3">PLDc N-terminal domain-containing protein</fullName>
    </submittedName>
</protein>
<keyword evidence="1" id="KW-1133">Transmembrane helix</keyword>
<feature type="transmembrane region" description="Helical" evidence="1">
    <location>
        <begin position="85"/>
        <end position="105"/>
    </location>
</feature>
<organism evidence="3 4">
    <name type="scientific">Candidatus Dojkabacteria bacterium</name>
    <dbReference type="NCBI Taxonomy" id="2099670"/>
    <lineage>
        <taxon>Bacteria</taxon>
        <taxon>Candidatus Dojkabacteria</taxon>
    </lineage>
</organism>
<feature type="chain" id="PRO_5036727629" evidence="2">
    <location>
        <begin position="26"/>
        <end position="118"/>
    </location>
</feature>
<keyword evidence="1" id="KW-0812">Transmembrane</keyword>
<proteinExistence type="predicted"/>